<accession>A0ABQ4C7C4</accession>
<reference evidence="1 2" key="1">
    <citation type="submission" date="2021-01" db="EMBL/GenBank/DDBJ databases">
        <title>Whole genome shotgun sequence of Asanoa iriomotensis NBRC 100142.</title>
        <authorList>
            <person name="Komaki H."/>
            <person name="Tamura T."/>
        </authorList>
    </citation>
    <scope>NUCLEOTIDE SEQUENCE [LARGE SCALE GENOMIC DNA]</scope>
    <source>
        <strain evidence="1 2">NBRC 100142</strain>
    </source>
</reference>
<dbReference type="EMBL" id="BONC01000036">
    <property type="protein sequence ID" value="GIF58693.1"/>
    <property type="molecule type" value="Genomic_DNA"/>
</dbReference>
<gene>
    <name evidence="1" type="ORF">Air01nite_47880</name>
</gene>
<organism evidence="1 2">
    <name type="scientific">Asanoa iriomotensis</name>
    <dbReference type="NCBI Taxonomy" id="234613"/>
    <lineage>
        <taxon>Bacteria</taxon>
        <taxon>Bacillati</taxon>
        <taxon>Actinomycetota</taxon>
        <taxon>Actinomycetes</taxon>
        <taxon>Micromonosporales</taxon>
        <taxon>Micromonosporaceae</taxon>
        <taxon>Asanoa</taxon>
    </lineage>
</organism>
<protein>
    <submittedName>
        <fullName evidence="1">Uncharacterized protein</fullName>
    </submittedName>
</protein>
<evidence type="ECO:0000313" key="1">
    <source>
        <dbReference type="EMBL" id="GIF58693.1"/>
    </source>
</evidence>
<proteinExistence type="predicted"/>
<comment type="caution">
    <text evidence="1">The sequence shown here is derived from an EMBL/GenBank/DDBJ whole genome shotgun (WGS) entry which is preliminary data.</text>
</comment>
<sequence>MTLGVMRVTFDRPADHVWGSILIERDDHVVYRMSAGPITAELPHDLVHFTVEDAMRVADGIWGAIAGGVVFKSMTHQSGRRPPHSADRSAALIREYRDRIQHAELLGGFVEAVAMQPRADLAKLIAQWFATRPENAPPPDAVRAAVTALHDAAERWRAVPVGGTLSLDWPAHRKIRPSRVGRR</sequence>
<keyword evidence="2" id="KW-1185">Reference proteome</keyword>
<evidence type="ECO:0000313" key="2">
    <source>
        <dbReference type="Proteomes" id="UP000624325"/>
    </source>
</evidence>
<dbReference type="Proteomes" id="UP000624325">
    <property type="component" value="Unassembled WGS sequence"/>
</dbReference>
<name>A0ABQ4C7C4_9ACTN</name>